<reference evidence="3" key="2">
    <citation type="submission" date="2020-11" db="EMBL/GenBank/DDBJ databases">
        <authorList>
            <person name="McCartney M.A."/>
            <person name="Auch B."/>
            <person name="Kono T."/>
            <person name="Mallez S."/>
            <person name="Becker A."/>
            <person name="Gohl D.M."/>
            <person name="Silverstein K.A.T."/>
            <person name="Koren S."/>
            <person name="Bechman K.B."/>
            <person name="Herman A."/>
            <person name="Abrahante J.E."/>
            <person name="Garbe J."/>
        </authorList>
    </citation>
    <scope>NUCLEOTIDE SEQUENCE</scope>
    <source>
        <strain evidence="3">Duluth1</strain>
        <tissue evidence="3">Whole animal</tissue>
    </source>
</reference>
<name>A0A9D4GPZ2_DREPO</name>
<sequence length="1488" mass="171382">VIINLMYQRPRFDLTADYFVKIYRAECVILRQHTNLVKGILDKQIEDMREYNQKVCREGDKYGLPHRIIPKQPIAVNHSKSALKHVFVLEFHPSLAIASRIPQAIKFALNELVHMHKPDTMLDSLMMEKKLYEIALIEWNNMEPIGFSFSPQMQKDLFSGVFVEDPLFVCEIAERFATEDTGEDQQAARGQVKTKNKLIMTKIGRVMEAIHLRNRLIDAAWETEILAKIYRQQAQDMGFDEFHMYMRFVQMEFAGFKEDAGKPPPTFITTVLEDESLVDRYTPGFLYLAIHELDEAHLGRFSFRSRDGIMEILKPGGLETLQVVLKTQVVHKNAVTCAVQQAHACQPVKEVEFNKGGRLSPTETKSEKSSLTQLTGMSSSTAGTALTAKMAEAGGNRKRSPEAFMSIQLEKTPSRDVMLNEFINRKNQMGTILRNADEMTKLKRSLVSKFCNDFNNRLAQFSLRGQLLSYYNSILNLLDDFPQVREAYFMLGLPNEKKSNLDDVAGLTPDPRQMRKRPRRVLSPDGKHVLNIWFIPHHTETLIMFKTLDDEHCVRALTYCLLIVSALHDMLQYLCAHSRLGSSHARLGSRKMEFVSADWGGTEGVGAELREIQKQIDNLPHSTDPHQVSEFMALRRDVMFLELDTAVRHCMADTFLSTGNVQAYKSIVNNIHHALPALSNVQRPSVFSTYFQVPEPLEPRDLSARELFPVRSFSGVNGPYPTMFWQWHAIENYIQLCLAGLKDVDRHVANGEILGVTLLMEDVLQTGFQDISLLTEHSATSGEPDKLKERKVRSASVRTIDVKKLPHSASKQATASVSLSRTQEPLKSYKLLKFFLMLWKCLELLKADWGRRRLGVQAIESMSMYRNFCKVYKTEVLLPVLQSVARRLGQGEMYEGIALETDPLVMPRGASEIEVRAKQLVRLFENHECHMIMELRKKMSKELTLVLAERGRVEETALPTDLWKRPVMKESFTILKPHMTESFYEKLMNNCEEKDDHVTFSRKHLDTCLADLARDVMAREKNNFESYTMFYENLLRACHQNLYQREQEVKQLRDQLKTTQQNILVEVQCQLANQGHDLIMEITALRAKVAEMREMNLNQQSEIRERVRQEYDELIQSLFNSTFMLKNKFDEFRNELHDDVFEKVSETRREALKAMSTVREKFGSTIDEGQAGEMMSKSEKLRELQHENHVLSTLILKMKAMKTWRQNHDSVQHVSRLRELKNESENNKKVCETMKMEAEEQIILLRQQIVALRKALADQQKEANDVKKQLDKELKEKLEKTHEAMQKARSQKQLEQAKQANIEKLLEELQDKECQLATLAEEKDRNLKQNSAYFEKIKRDVDVARKKLQHERNMKLDAFQRVDDLQAVVYDYESCVSRTQSAFTPMTPSTGKRSRVQSAHRSIASRGTPSSGLFPPAIIWPNNRTITPDMGNLNNEPSKKMQRPKTVGGRLRSRIADQLLNELDFDKHQTIVQLEELAIEGGKPIANY</sequence>
<dbReference type="PANTHER" id="PTHR33331:SF13">
    <property type="entry name" value="COILED-COIL DOMAIN CONTAINING 162"/>
    <property type="match status" value="1"/>
</dbReference>
<keyword evidence="1" id="KW-0175">Coiled coil</keyword>
<evidence type="ECO:0000256" key="1">
    <source>
        <dbReference type="SAM" id="Coils"/>
    </source>
</evidence>
<comment type="caution">
    <text evidence="3">The sequence shown here is derived from an EMBL/GenBank/DDBJ whole genome shotgun (WGS) entry which is preliminary data.</text>
</comment>
<organism evidence="3 4">
    <name type="scientific">Dreissena polymorpha</name>
    <name type="common">Zebra mussel</name>
    <name type="synonym">Mytilus polymorpha</name>
    <dbReference type="NCBI Taxonomy" id="45954"/>
    <lineage>
        <taxon>Eukaryota</taxon>
        <taxon>Metazoa</taxon>
        <taxon>Spiralia</taxon>
        <taxon>Lophotrochozoa</taxon>
        <taxon>Mollusca</taxon>
        <taxon>Bivalvia</taxon>
        <taxon>Autobranchia</taxon>
        <taxon>Heteroconchia</taxon>
        <taxon>Euheterodonta</taxon>
        <taxon>Imparidentia</taxon>
        <taxon>Neoheterodontei</taxon>
        <taxon>Myida</taxon>
        <taxon>Dreissenoidea</taxon>
        <taxon>Dreissenidae</taxon>
        <taxon>Dreissena</taxon>
    </lineage>
</organism>
<protein>
    <submittedName>
        <fullName evidence="3">Uncharacterized protein</fullName>
    </submittedName>
</protein>
<dbReference type="EMBL" id="JAIWYP010000005">
    <property type="protein sequence ID" value="KAH3820990.1"/>
    <property type="molecule type" value="Genomic_DNA"/>
</dbReference>
<proteinExistence type="predicted"/>
<dbReference type="InterPro" id="IPR040401">
    <property type="entry name" value="CCDC162"/>
</dbReference>
<dbReference type="Proteomes" id="UP000828390">
    <property type="component" value="Unassembled WGS sequence"/>
</dbReference>
<evidence type="ECO:0000313" key="4">
    <source>
        <dbReference type="Proteomes" id="UP000828390"/>
    </source>
</evidence>
<feature type="non-terminal residue" evidence="3">
    <location>
        <position position="1488"/>
    </location>
</feature>
<feature type="coiled-coil region" evidence="1">
    <location>
        <begin position="1217"/>
        <end position="1329"/>
    </location>
</feature>
<evidence type="ECO:0000256" key="2">
    <source>
        <dbReference type="SAM" id="MobiDB-lite"/>
    </source>
</evidence>
<accession>A0A9D4GPZ2</accession>
<keyword evidence="4" id="KW-1185">Reference proteome</keyword>
<gene>
    <name evidence="3" type="ORF">DPMN_122743</name>
</gene>
<reference evidence="3" key="1">
    <citation type="journal article" date="2019" name="bioRxiv">
        <title>The Genome of the Zebra Mussel, Dreissena polymorpha: A Resource for Invasive Species Research.</title>
        <authorList>
            <person name="McCartney M.A."/>
            <person name="Auch B."/>
            <person name="Kono T."/>
            <person name="Mallez S."/>
            <person name="Zhang Y."/>
            <person name="Obille A."/>
            <person name="Becker A."/>
            <person name="Abrahante J.E."/>
            <person name="Garbe J."/>
            <person name="Badalamenti J.P."/>
            <person name="Herman A."/>
            <person name="Mangelson H."/>
            <person name="Liachko I."/>
            <person name="Sullivan S."/>
            <person name="Sone E.D."/>
            <person name="Koren S."/>
            <person name="Silverstein K.A.T."/>
            <person name="Beckman K.B."/>
            <person name="Gohl D.M."/>
        </authorList>
    </citation>
    <scope>NUCLEOTIDE SEQUENCE</scope>
    <source>
        <strain evidence="3">Duluth1</strain>
        <tissue evidence="3">Whole animal</tissue>
    </source>
</reference>
<evidence type="ECO:0000313" key="3">
    <source>
        <dbReference type="EMBL" id="KAH3820990.1"/>
    </source>
</evidence>
<feature type="region of interest" description="Disordered" evidence="2">
    <location>
        <begin position="356"/>
        <end position="376"/>
    </location>
</feature>
<dbReference type="PANTHER" id="PTHR33331">
    <property type="entry name" value="COILED-COIL DOMAIN-CONTAINING PROTEIN 162"/>
    <property type="match status" value="1"/>
</dbReference>